<name>A0AAJ1TUY1_9ACTN</name>
<reference evidence="2" key="1">
    <citation type="submission" date="2023-07" db="EMBL/GenBank/DDBJ databases">
        <title>Functional and genomic diversity of the sorghum phyllosphere microbiome.</title>
        <authorList>
            <person name="Shade A."/>
        </authorList>
    </citation>
    <scope>NUCLEOTIDE SEQUENCE</scope>
    <source>
        <strain evidence="2">SORGH_AS_1067</strain>
    </source>
</reference>
<feature type="compositionally biased region" description="Low complexity" evidence="1">
    <location>
        <begin position="48"/>
        <end position="98"/>
    </location>
</feature>
<evidence type="ECO:0000313" key="2">
    <source>
        <dbReference type="EMBL" id="MDQ1102745.1"/>
    </source>
</evidence>
<accession>A0AAJ1TUY1</accession>
<dbReference type="EMBL" id="JAUTAN010000001">
    <property type="protein sequence ID" value="MDQ1102745.1"/>
    <property type="molecule type" value="Genomic_DNA"/>
</dbReference>
<feature type="region of interest" description="Disordered" evidence="1">
    <location>
        <begin position="1"/>
        <end position="24"/>
    </location>
</feature>
<proteinExistence type="predicted"/>
<feature type="region of interest" description="Disordered" evidence="1">
    <location>
        <begin position="44"/>
        <end position="98"/>
    </location>
</feature>
<evidence type="ECO:0000313" key="3">
    <source>
        <dbReference type="Proteomes" id="UP001239215"/>
    </source>
</evidence>
<comment type="caution">
    <text evidence="2">The sequence shown here is derived from an EMBL/GenBank/DDBJ whole genome shotgun (WGS) entry which is preliminary data.</text>
</comment>
<dbReference type="AlphaFoldDB" id="A0AAJ1TUY1"/>
<organism evidence="2 3">
    <name type="scientific">Nocardioides zeae</name>
    <dbReference type="NCBI Taxonomy" id="1457234"/>
    <lineage>
        <taxon>Bacteria</taxon>
        <taxon>Bacillati</taxon>
        <taxon>Actinomycetota</taxon>
        <taxon>Actinomycetes</taxon>
        <taxon>Propionibacteriales</taxon>
        <taxon>Nocardioidaceae</taxon>
        <taxon>Nocardioides</taxon>
    </lineage>
</organism>
<evidence type="ECO:0000256" key="1">
    <source>
        <dbReference type="SAM" id="MobiDB-lite"/>
    </source>
</evidence>
<dbReference type="Proteomes" id="UP001239215">
    <property type="component" value="Unassembled WGS sequence"/>
</dbReference>
<sequence>MRSGREPEVPYAVSSPCVSPVTGSTKTARVREVATSPASNITRVVAPSSGAGRTATSGRSGSTSRAAATWASSGRAGPRESVVSTSSYTTLSTCGVTA</sequence>
<gene>
    <name evidence="2" type="ORF">QE405_000029</name>
</gene>
<protein>
    <submittedName>
        <fullName evidence="2">Uncharacterized protein</fullName>
    </submittedName>
</protein>